<dbReference type="Proteomes" id="UP000294003">
    <property type="component" value="Unassembled WGS sequence"/>
</dbReference>
<feature type="transmembrane region" description="Helical" evidence="2">
    <location>
        <begin position="15"/>
        <end position="34"/>
    </location>
</feature>
<dbReference type="EMBL" id="QJNS01000220">
    <property type="protein sequence ID" value="RYO82321.1"/>
    <property type="molecule type" value="Genomic_DNA"/>
</dbReference>
<evidence type="ECO:0000256" key="1">
    <source>
        <dbReference type="SAM" id="MobiDB-lite"/>
    </source>
</evidence>
<reference evidence="3 4" key="1">
    <citation type="submission" date="2018-06" db="EMBL/GenBank/DDBJ databases">
        <title>Complete Genomes of Monosporascus.</title>
        <authorList>
            <person name="Robinson A.J."/>
            <person name="Natvig D.O."/>
        </authorList>
    </citation>
    <scope>NUCLEOTIDE SEQUENCE [LARGE SCALE GENOMIC DNA]</scope>
    <source>
        <strain evidence="3 4">CBS 609.92</strain>
    </source>
</reference>
<sequence>MSSATVSGAYPFAELPLATSAIVLGFLSLLYLTYHWALPRPLPGIPYSKDVLKTVLGDGAEIQQIRRAGGSARNWFGQQTARHRSALVQAFRAAFTKPVLIPSDLRETQTPRFAGTRSSTAPPALATPSGALPPAKLSRLAKATTRISETTKDIVYVFPRNEASDDLRGHQTRQEVVGESTTHPSPKLFHMFHNLTGPIREAFALKTIFGALSMRDELYGYIGAGHDTILRAAYAEAFDAGRQPSVAEITKSSVPYLDAVMEEILHLSAPIRQLVFFGVSGPGFASPSLPVDEAVRGESSKSHRGTTTGSWDHAEPQAFVPERWLNKIVEGGAAAEAEAYHYDAQAGTLLSFGTDLRGASADDLPISSSAPCPGR</sequence>
<feature type="region of interest" description="Disordered" evidence="1">
    <location>
        <begin position="106"/>
        <end position="130"/>
    </location>
</feature>
<keyword evidence="2" id="KW-0472">Membrane</keyword>
<keyword evidence="2" id="KW-1133">Transmembrane helix</keyword>
<organism evidence="3 4">
    <name type="scientific">Monosporascus cannonballus</name>
    <dbReference type="NCBI Taxonomy" id="155416"/>
    <lineage>
        <taxon>Eukaryota</taxon>
        <taxon>Fungi</taxon>
        <taxon>Dikarya</taxon>
        <taxon>Ascomycota</taxon>
        <taxon>Pezizomycotina</taxon>
        <taxon>Sordariomycetes</taxon>
        <taxon>Xylariomycetidae</taxon>
        <taxon>Xylariales</taxon>
        <taxon>Xylariales incertae sedis</taxon>
        <taxon>Monosporascus</taxon>
    </lineage>
</organism>
<comment type="caution">
    <text evidence="3">The sequence shown here is derived from an EMBL/GenBank/DDBJ whole genome shotgun (WGS) entry which is preliminary data.</text>
</comment>
<feature type="compositionally biased region" description="Polar residues" evidence="1">
    <location>
        <begin position="110"/>
        <end position="121"/>
    </location>
</feature>
<accession>A0ABY0H1D2</accession>
<evidence type="ECO:0000313" key="3">
    <source>
        <dbReference type="EMBL" id="RYO82321.1"/>
    </source>
</evidence>
<evidence type="ECO:0000313" key="4">
    <source>
        <dbReference type="Proteomes" id="UP000294003"/>
    </source>
</evidence>
<keyword evidence="2" id="KW-0812">Transmembrane</keyword>
<dbReference type="Gene3D" id="1.10.630.10">
    <property type="entry name" value="Cytochrome P450"/>
    <property type="match status" value="1"/>
</dbReference>
<evidence type="ECO:0000256" key="2">
    <source>
        <dbReference type="SAM" id="Phobius"/>
    </source>
</evidence>
<protein>
    <submittedName>
        <fullName evidence="3">Uncharacterized protein</fullName>
    </submittedName>
</protein>
<gene>
    <name evidence="3" type="ORF">DL762_006677</name>
</gene>
<dbReference type="InterPro" id="IPR036396">
    <property type="entry name" value="Cyt_P450_sf"/>
</dbReference>
<proteinExistence type="predicted"/>
<dbReference type="SUPFAM" id="SSF48264">
    <property type="entry name" value="Cytochrome P450"/>
    <property type="match status" value="1"/>
</dbReference>
<keyword evidence="4" id="KW-1185">Reference proteome</keyword>
<name>A0ABY0H1D2_9PEZI</name>